<protein>
    <submittedName>
        <fullName evidence="1">Cytochrome P450 2S1</fullName>
    </submittedName>
</protein>
<dbReference type="PROSITE" id="PS50890">
    <property type="entry name" value="PUA"/>
    <property type="match status" value="1"/>
</dbReference>
<dbReference type="EMBL" id="QNUK01000038">
    <property type="protein sequence ID" value="KAF5905941.1"/>
    <property type="molecule type" value="Genomic_DNA"/>
</dbReference>
<organism evidence="1 2">
    <name type="scientific">Clarias magur</name>
    <name type="common">Asian catfish</name>
    <name type="synonym">Macropteronotus magur</name>
    <dbReference type="NCBI Taxonomy" id="1594786"/>
    <lineage>
        <taxon>Eukaryota</taxon>
        <taxon>Metazoa</taxon>
        <taxon>Chordata</taxon>
        <taxon>Craniata</taxon>
        <taxon>Vertebrata</taxon>
        <taxon>Euteleostomi</taxon>
        <taxon>Actinopterygii</taxon>
        <taxon>Neopterygii</taxon>
        <taxon>Teleostei</taxon>
        <taxon>Ostariophysi</taxon>
        <taxon>Siluriformes</taxon>
        <taxon>Clariidae</taxon>
        <taxon>Clarias</taxon>
    </lineage>
</organism>
<reference evidence="1" key="1">
    <citation type="submission" date="2020-07" db="EMBL/GenBank/DDBJ databases">
        <title>Clarias magur genome sequencing, assembly and annotation.</title>
        <authorList>
            <person name="Kushwaha B."/>
            <person name="Kumar R."/>
            <person name="Das P."/>
            <person name="Joshi C.G."/>
            <person name="Kumar D."/>
            <person name="Nagpure N.S."/>
            <person name="Pandey M."/>
            <person name="Agarwal S."/>
            <person name="Srivastava S."/>
            <person name="Singh M."/>
            <person name="Sahoo L."/>
            <person name="Jayasankar P."/>
            <person name="Meher P.K."/>
            <person name="Koringa P.G."/>
            <person name="Iquebal M.A."/>
            <person name="Das S.P."/>
            <person name="Bit A."/>
            <person name="Patnaik S."/>
            <person name="Patel N."/>
            <person name="Shah T.M."/>
            <person name="Hinsu A."/>
            <person name="Jena J.K."/>
        </authorList>
    </citation>
    <scope>NUCLEOTIDE SEQUENCE</scope>
    <source>
        <strain evidence="1">CIFAMagur01</strain>
        <tissue evidence="1">Testis</tissue>
    </source>
</reference>
<dbReference type="Proteomes" id="UP000727407">
    <property type="component" value="Unassembled WGS sequence"/>
</dbReference>
<dbReference type="AlphaFoldDB" id="A0A8J4X8S7"/>
<evidence type="ECO:0000313" key="2">
    <source>
        <dbReference type="Proteomes" id="UP000727407"/>
    </source>
</evidence>
<name>A0A8J4X8S7_CLAMG</name>
<comment type="caution">
    <text evidence="1">The sequence shown here is derived from an EMBL/GenBank/DDBJ whole genome shotgun (WGS) entry which is preliminary data.</text>
</comment>
<sequence>MEEKVVWTERREILNWEENHLGLRQHTKEKKTNRDKEEMIETHHSRALKVLLGVSRSNVVEICALWFSLRFSFNTKCYSKTEYKE</sequence>
<keyword evidence="2" id="KW-1185">Reference proteome</keyword>
<gene>
    <name evidence="1" type="primary">cyp2S1</name>
    <name evidence="1" type="ORF">DAT39_004315</name>
</gene>
<evidence type="ECO:0000313" key="1">
    <source>
        <dbReference type="EMBL" id="KAF5905941.1"/>
    </source>
</evidence>
<proteinExistence type="predicted"/>
<accession>A0A8J4X8S7</accession>